<accession>A0A8S4R875</accession>
<feature type="region of interest" description="Disordered" evidence="1">
    <location>
        <begin position="204"/>
        <end position="235"/>
    </location>
</feature>
<proteinExistence type="predicted"/>
<dbReference type="Pfam" id="PF16009">
    <property type="entry name" value="DUF4779"/>
    <property type="match status" value="1"/>
</dbReference>
<dbReference type="OrthoDB" id="7370747at2759"/>
<dbReference type="Proteomes" id="UP000838756">
    <property type="component" value="Unassembled WGS sequence"/>
</dbReference>
<evidence type="ECO:0000256" key="1">
    <source>
        <dbReference type="SAM" id="MobiDB-lite"/>
    </source>
</evidence>
<reference evidence="3" key="1">
    <citation type="submission" date="2022-03" db="EMBL/GenBank/DDBJ databases">
        <authorList>
            <person name="Lindestad O."/>
        </authorList>
    </citation>
    <scope>NUCLEOTIDE SEQUENCE</scope>
</reference>
<organism evidence="3 4">
    <name type="scientific">Pararge aegeria aegeria</name>
    <dbReference type="NCBI Taxonomy" id="348720"/>
    <lineage>
        <taxon>Eukaryota</taxon>
        <taxon>Metazoa</taxon>
        <taxon>Ecdysozoa</taxon>
        <taxon>Arthropoda</taxon>
        <taxon>Hexapoda</taxon>
        <taxon>Insecta</taxon>
        <taxon>Pterygota</taxon>
        <taxon>Neoptera</taxon>
        <taxon>Endopterygota</taxon>
        <taxon>Lepidoptera</taxon>
        <taxon>Glossata</taxon>
        <taxon>Ditrysia</taxon>
        <taxon>Papilionoidea</taxon>
        <taxon>Nymphalidae</taxon>
        <taxon>Satyrinae</taxon>
        <taxon>Satyrini</taxon>
        <taxon>Parargina</taxon>
        <taxon>Pararge</taxon>
    </lineage>
</organism>
<feature type="signal peptide" evidence="2">
    <location>
        <begin position="1"/>
        <end position="18"/>
    </location>
</feature>
<feature type="chain" id="PRO_5035799673" evidence="2">
    <location>
        <begin position="19"/>
        <end position="235"/>
    </location>
</feature>
<feature type="region of interest" description="Disordered" evidence="1">
    <location>
        <begin position="52"/>
        <end position="81"/>
    </location>
</feature>
<dbReference type="EMBL" id="CAKXAJ010024922">
    <property type="protein sequence ID" value="CAH2232905.1"/>
    <property type="molecule type" value="Genomic_DNA"/>
</dbReference>
<dbReference type="AlphaFoldDB" id="A0A8S4R875"/>
<keyword evidence="2" id="KW-0732">Signal</keyword>
<comment type="caution">
    <text evidence="3">The sequence shown here is derived from an EMBL/GenBank/DDBJ whole genome shotgun (WGS) entry which is preliminary data.</text>
</comment>
<gene>
    <name evidence="3" type="primary">jg1224</name>
    <name evidence="3" type="ORF">PAEG_LOCUS11077</name>
</gene>
<evidence type="ECO:0000313" key="3">
    <source>
        <dbReference type="EMBL" id="CAH2232905.1"/>
    </source>
</evidence>
<name>A0A8S4R875_9NEOP</name>
<evidence type="ECO:0000256" key="2">
    <source>
        <dbReference type="SAM" id="SignalP"/>
    </source>
</evidence>
<sequence length="235" mass="26310">MQKKLFFVLPLTSIFCWADSLPVDLGSLEFDNLDTDISNLKYEVQNGDLDDFFKPSEKENEKKSQDSPKSRDNASEFKKKSSDSKGVKVKFDIENLKKFLKQAGLHDIGSYDDGAIYAIAKGLSKSGVGITGNEDRKYRKGTKTKGFHKISHKDEYNKEKEFYEEDETSGVIKKKGAKGVGFNIGAGAGIKQGYFHHDREKGLFGKEGFSNKGKSKKEDEGFSDSQGFDAYFNSE</sequence>
<keyword evidence="4" id="KW-1185">Reference proteome</keyword>
<evidence type="ECO:0000313" key="4">
    <source>
        <dbReference type="Proteomes" id="UP000838756"/>
    </source>
</evidence>
<protein>
    <submittedName>
        <fullName evidence="3">Jg1224 protein</fullName>
    </submittedName>
</protein>
<dbReference type="InterPro" id="IPR031959">
    <property type="entry name" value="DUF4779"/>
</dbReference>